<dbReference type="SUPFAM" id="SSF55874">
    <property type="entry name" value="ATPase domain of HSP90 chaperone/DNA topoisomerase II/histidine kinase"/>
    <property type="match status" value="1"/>
</dbReference>
<accession>A0A645IRZ6</accession>
<reference evidence="1" key="1">
    <citation type="submission" date="2019-08" db="EMBL/GenBank/DDBJ databases">
        <authorList>
            <person name="Kucharzyk K."/>
            <person name="Murdoch R.W."/>
            <person name="Higgins S."/>
            <person name="Loffler F."/>
        </authorList>
    </citation>
    <scope>NUCLEOTIDE SEQUENCE</scope>
</reference>
<dbReference type="InterPro" id="IPR036890">
    <property type="entry name" value="HATPase_C_sf"/>
</dbReference>
<name>A0A645IRZ6_9ZZZZ</name>
<evidence type="ECO:0000313" key="1">
    <source>
        <dbReference type="EMBL" id="MPN53710.1"/>
    </source>
</evidence>
<organism evidence="1">
    <name type="scientific">bioreactor metagenome</name>
    <dbReference type="NCBI Taxonomy" id="1076179"/>
    <lineage>
        <taxon>unclassified sequences</taxon>
        <taxon>metagenomes</taxon>
        <taxon>ecological metagenomes</taxon>
    </lineage>
</organism>
<proteinExistence type="predicted"/>
<dbReference type="Gene3D" id="3.30.565.10">
    <property type="entry name" value="Histidine kinase-like ATPase, C-terminal domain"/>
    <property type="match status" value="1"/>
</dbReference>
<sequence length="36" mass="3835">MKERAELLNGSFLVESTVGKGTVITITIPNGEGEIM</sequence>
<protein>
    <recommendedName>
        <fullName evidence="2">Histidine kinase/HSP90-like ATPase domain-containing protein</fullName>
    </recommendedName>
</protein>
<gene>
    <name evidence="1" type="ORF">SDC9_201376</name>
</gene>
<dbReference type="AlphaFoldDB" id="A0A645IRZ6"/>
<dbReference type="EMBL" id="VSSQ01121123">
    <property type="protein sequence ID" value="MPN53710.1"/>
    <property type="molecule type" value="Genomic_DNA"/>
</dbReference>
<comment type="caution">
    <text evidence="1">The sequence shown here is derived from an EMBL/GenBank/DDBJ whole genome shotgun (WGS) entry which is preliminary data.</text>
</comment>
<evidence type="ECO:0008006" key="2">
    <source>
        <dbReference type="Google" id="ProtNLM"/>
    </source>
</evidence>